<evidence type="ECO:0000256" key="1">
    <source>
        <dbReference type="SAM" id="Phobius"/>
    </source>
</evidence>
<reference evidence="2 3" key="1">
    <citation type="submission" date="2023-08" db="EMBL/GenBank/DDBJ databases">
        <title>The whole genome sequence of Lysobacter yananisis.</title>
        <authorList>
            <person name="Sun H."/>
        </authorList>
    </citation>
    <scope>NUCLEOTIDE SEQUENCE [LARGE SCALE GENOMIC DNA]</scope>
    <source>
        <strain evidence="2 3">SNNU513</strain>
    </source>
</reference>
<dbReference type="EMBL" id="CP133568">
    <property type="protein sequence ID" value="WMT03152.1"/>
    <property type="molecule type" value="Genomic_DNA"/>
</dbReference>
<proteinExistence type="predicted"/>
<dbReference type="RefSeq" id="WP_309151977.1">
    <property type="nucleotide sequence ID" value="NZ_CP133568.1"/>
</dbReference>
<accession>A0ABY9P7Z5</accession>
<gene>
    <name evidence="2" type="ORF">RDV84_24890</name>
</gene>
<feature type="transmembrane region" description="Helical" evidence="1">
    <location>
        <begin position="110"/>
        <end position="129"/>
    </location>
</feature>
<evidence type="ECO:0000313" key="3">
    <source>
        <dbReference type="Proteomes" id="UP001229313"/>
    </source>
</evidence>
<dbReference type="Proteomes" id="UP001229313">
    <property type="component" value="Chromosome"/>
</dbReference>
<organism evidence="2 3">
    <name type="scientific">Lysobacter yananisis</name>
    <dbReference type="NCBI Taxonomy" id="1003114"/>
    <lineage>
        <taxon>Bacteria</taxon>
        <taxon>Pseudomonadati</taxon>
        <taxon>Pseudomonadota</taxon>
        <taxon>Gammaproteobacteria</taxon>
        <taxon>Lysobacterales</taxon>
        <taxon>Lysobacteraceae</taxon>
        <taxon>Lysobacter</taxon>
    </lineage>
</organism>
<keyword evidence="3" id="KW-1185">Reference proteome</keyword>
<feature type="transmembrane region" description="Helical" evidence="1">
    <location>
        <begin position="54"/>
        <end position="77"/>
    </location>
</feature>
<keyword evidence="1" id="KW-0472">Membrane</keyword>
<keyword evidence="1" id="KW-1133">Transmembrane helix</keyword>
<keyword evidence="1" id="KW-0812">Transmembrane</keyword>
<evidence type="ECO:0000313" key="2">
    <source>
        <dbReference type="EMBL" id="WMT03152.1"/>
    </source>
</evidence>
<feature type="transmembrane region" description="Helical" evidence="1">
    <location>
        <begin position="84"/>
        <end position="104"/>
    </location>
</feature>
<name>A0ABY9P7Z5_9GAMM</name>
<evidence type="ECO:0008006" key="4">
    <source>
        <dbReference type="Google" id="ProtNLM"/>
    </source>
</evidence>
<sequence>MGRTILAMMVGVALAMATMLLFEAGYGLLHPLPAGANAQDPATMNAHIAHAPLPALLLVLGGWVVGALDGGLVAALISRRHKRIAALTVGVVVALGVVAVTSIYTHPRWMQIAGILLPLLASWLGARIAQRRAAPTP</sequence>
<protein>
    <recommendedName>
        <fullName evidence="4">DUF4064 domain-containing protein</fullName>
    </recommendedName>
</protein>